<dbReference type="InterPro" id="IPR013226">
    <property type="entry name" value="Pal1"/>
</dbReference>
<dbReference type="AlphaFoldDB" id="A0AAD9IBH6"/>
<dbReference type="Pfam" id="PF08316">
    <property type="entry name" value="Pal1"/>
    <property type="match status" value="1"/>
</dbReference>
<evidence type="ECO:0000256" key="1">
    <source>
        <dbReference type="SAM" id="MobiDB-lite"/>
    </source>
</evidence>
<organism evidence="2 3">
    <name type="scientific">Phyllachora maydis</name>
    <dbReference type="NCBI Taxonomy" id="1825666"/>
    <lineage>
        <taxon>Eukaryota</taxon>
        <taxon>Fungi</taxon>
        <taxon>Dikarya</taxon>
        <taxon>Ascomycota</taxon>
        <taxon>Pezizomycotina</taxon>
        <taxon>Sordariomycetes</taxon>
        <taxon>Sordariomycetidae</taxon>
        <taxon>Phyllachorales</taxon>
        <taxon>Phyllachoraceae</taxon>
        <taxon>Phyllachora</taxon>
    </lineage>
</organism>
<evidence type="ECO:0000313" key="2">
    <source>
        <dbReference type="EMBL" id="KAK2073827.1"/>
    </source>
</evidence>
<dbReference type="Proteomes" id="UP001217918">
    <property type="component" value="Unassembled WGS sequence"/>
</dbReference>
<dbReference type="PANTHER" id="PTHR28307:SF1">
    <property type="entry name" value="PAL1 CELL MORPHOLOGY PROTEIN"/>
    <property type="match status" value="1"/>
</dbReference>
<keyword evidence="3" id="KW-1185">Reference proteome</keyword>
<comment type="caution">
    <text evidence="2">The sequence shown here is derived from an EMBL/GenBank/DDBJ whole genome shotgun (WGS) entry which is preliminary data.</text>
</comment>
<feature type="compositionally biased region" description="Polar residues" evidence="1">
    <location>
        <begin position="224"/>
        <end position="234"/>
    </location>
</feature>
<feature type="compositionally biased region" description="Basic and acidic residues" evidence="1">
    <location>
        <begin position="16"/>
        <end position="54"/>
    </location>
</feature>
<sequence length="291" mass="31534">MSMATATQTSLRRGASLRERHPGDMSHRPLDVIKRERKLADRQPHLHNRSREQPSDMIDSLDLTSPAGAVYHHDGPYDATLVSRNRDKKHAPLEAVKHTNAEAIKATPAEYLRDSLTRHVPLQGTAVVPPGMPDMAGRIMAYQEGADLMREPDAAGGAYKRWPDVQYLDGDLKGKGEPSYTLDEGKKECQARLSKQLAPVGPKDGGVYEMQPGTNGNRKPAGTSVRQRSASNVDQAAARPFADYSADEVGESGGGGGGGKGPRRSNTGGQSKLKGLKNAFGSMRRREHHEA</sequence>
<dbReference type="PANTHER" id="PTHR28307">
    <property type="entry name" value="PROTEIN PAL1"/>
    <property type="match status" value="1"/>
</dbReference>
<gene>
    <name evidence="2" type="ORF">P8C59_008075</name>
</gene>
<protein>
    <submittedName>
        <fullName evidence="2">Uncharacterized protein</fullName>
    </submittedName>
</protein>
<dbReference type="EMBL" id="JAQQPM010000007">
    <property type="protein sequence ID" value="KAK2073827.1"/>
    <property type="molecule type" value="Genomic_DNA"/>
</dbReference>
<feature type="compositionally biased region" description="Gly residues" evidence="1">
    <location>
        <begin position="251"/>
        <end position="260"/>
    </location>
</feature>
<dbReference type="GO" id="GO:0005737">
    <property type="term" value="C:cytoplasm"/>
    <property type="evidence" value="ECO:0007669"/>
    <property type="project" value="TreeGrafter"/>
</dbReference>
<name>A0AAD9IBH6_9PEZI</name>
<reference evidence="2" key="1">
    <citation type="journal article" date="2023" name="Mol. Plant Microbe Interact.">
        <title>Elucidating the Obligate Nature and Biological Capacity of an Invasive Fungal Corn Pathogen.</title>
        <authorList>
            <person name="MacCready J.S."/>
            <person name="Roggenkamp E.M."/>
            <person name="Gdanetz K."/>
            <person name="Chilvers M.I."/>
        </authorList>
    </citation>
    <scope>NUCLEOTIDE SEQUENCE</scope>
    <source>
        <strain evidence="2">PM02</strain>
    </source>
</reference>
<accession>A0AAD9IBH6</accession>
<feature type="region of interest" description="Disordered" evidence="1">
    <location>
        <begin position="1"/>
        <end position="58"/>
    </location>
</feature>
<feature type="compositionally biased region" description="Polar residues" evidence="1">
    <location>
        <begin position="1"/>
        <end position="11"/>
    </location>
</feature>
<feature type="region of interest" description="Disordered" evidence="1">
    <location>
        <begin position="196"/>
        <end position="291"/>
    </location>
</feature>
<evidence type="ECO:0000313" key="3">
    <source>
        <dbReference type="Proteomes" id="UP001217918"/>
    </source>
</evidence>
<proteinExistence type="predicted"/>